<keyword evidence="1" id="KW-0812">Transmembrane</keyword>
<keyword evidence="1" id="KW-0472">Membrane</keyword>
<feature type="transmembrane region" description="Helical" evidence="1">
    <location>
        <begin position="28"/>
        <end position="45"/>
    </location>
</feature>
<feature type="transmembrane region" description="Helical" evidence="1">
    <location>
        <begin position="57"/>
        <end position="76"/>
    </location>
</feature>
<dbReference type="RefSeq" id="WP_113963698.1">
    <property type="nucleotide sequence ID" value="NZ_UEGW01000001.1"/>
</dbReference>
<keyword evidence="3" id="KW-1185">Reference proteome</keyword>
<accession>A0A375YYK1</accession>
<dbReference type="AlphaFoldDB" id="A0A375YYK1"/>
<dbReference type="EMBL" id="UEGW01000001">
    <property type="protein sequence ID" value="SRX93968.1"/>
    <property type="molecule type" value="Genomic_DNA"/>
</dbReference>
<evidence type="ECO:0000313" key="3">
    <source>
        <dbReference type="Proteomes" id="UP000252015"/>
    </source>
</evidence>
<gene>
    <name evidence="2" type="ORF">MSP7336_02215</name>
</gene>
<proteinExistence type="predicted"/>
<evidence type="ECO:0000313" key="2">
    <source>
        <dbReference type="EMBL" id="SRX93968.1"/>
    </source>
</evidence>
<reference evidence="2 3" key="1">
    <citation type="submission" date="2018-05" db="EMBL/GenBank/DDBJ databases">
        <authorList>
            <consortium name="IHU Genomes"/>
        </authorList>
    </citation>
    <scope>NUCLEOTIDE SEQUENCE [LARGE SCALE GENOMIC DNA]</scope>
    <source>
        <strain evidence="2 3">P7336</strain>
    </source>
</reference>
<evidence type="ECO:0000256" key="1">
    <source>
        <dbReference type="SAM" id="Phobius"/>
    </source>
</evidence>
<protein>
    <recommendedName>
        <fullName evidence="4">Integral membrane protein</fullName>
    </recommendedName>
</protein>
<organism evidence="2 3">
    <name type="scientific">Mycobacterium shimoidei</name>
    <dbReference type="NCBI Taxonomy" id="29313"/>
    <lineage>
        <taxon>Bacteria</taxon>
        <taxon>Bacillati</taxon>
        <taxon>Actinomycetota</taxon>
        <taxon>Actinomycetes</taxon>
        <taxon>Mycobacteriales</taxon>
        <taxon>Mycobacteriaceae</taxon>
        <taxon>Mycobacterium</taxon>
    </lineage>
</organism>
<feature type="transmembrane region" description="Helical" evidence="1">
    <location>
        <begin position="83"/>
        <end position="102"/>
    </location>
</feature>
<feature type="transmembrane region" description="Helical" evidence="1">
    <location>
        <begin position="108"/>
        <end position="129"/>
    </location>
</feature>
<name>A0A375YYK1_MYCSH</name>
<sequence>MTAVTGLPTGPFTDSTDSMLRFAMRVDATLTGLGGLLIAAAADPISSLTGLTSLQEYAVGAFFIFAGLAVFCLAALPDLRRTGIGVAIANFAFAVATVAVVAADVLPLSTAGIATTLAGGVYTAVFGYLQYLGVRRLPA</sequence>
<evidence type="ECO:0008006" key="4">
    <source>
        <dbReference type="Google" id="ProtNLM"/>
    </source>
</evidence>
<dbReference type="Proteomes" id="UP000252015">
    <property type="component" value="Unassembled WGS sequence"/>
</dbReference>
<dbReference type="STRING" id="29313.BHQ16_19585"/>
<keyword evidence="1" id="KW-1133">Transmembrane helix</keyword>